<dbReference type="InterPro" id="IPR043131">
    <property type="entry name" value="BCAT-like_N"/>
</dbReference>
<dbReference type="RefSeq" id="WP_106302950.1">
    <property type="nucleotide sequence ID" value="NZ_PVWO01000080.1"/>
</dbReference>
<evidence type="ECO:0000313" key="3">
    <source>
        <dbReference type="Proteomes" id="UP000238937"/>
    </source>
</evidence>
<organism evidence="2 3">
    <name type="scientific">Chamaesiphon polymorphus CCALA 037</name>
    <dbReference type="NCBI Taxonomy" id="2107692"/>
    <lineage>
        <taxon>Bacteria</taxon>
        <taxon>Bacillati</taxon>
        <taxon>Cyanobacteriota</taxon>
        <taxon>Cyanophyceae</taxon>
        <taxon>Gomontiellales</taxon>
        <taxon>Chamaesiphonaceae</taxon>
        <taxon>Chamaesiphon</taxon>
    </lineage>
</organism>
<dbReference type="InterPro" id="IPR043132">
    <property type="entry name" value="BCAT-like_C"/>
</dbReference>
<reference evidence="2 3" key="1">
    <citation type="submission" date="2018-03" db="EMBL/GenBank/DDBJ databases">
        <title>The ancient ancestry and fast evolution of plastids.</title>
        <authorList>
            <person name="Moore K.R."/>
            <person name="Magnabosco C."/>
            <person name="Momper L."/>
            <person name="Gold D.A."/>
            <person name="Bosak T."/>
            <person name="Fournier G.P."/>
        </authorList>
    </citation>
    <scope>NUCLEOTIDE SEQUENCE [LARGE SCALE GENOMIC DNA]</scope>
    <source>
        <strain evidence="2 3">CCALA 037</strain>
    </source>
</reference>
<dbReference type="GO" id="GO:0046394">
    <property type="term" value="P:carboxylic acid biosynthetic process"/>
    <property type="evidence" value="ECO:0007669"/>
    <property type="project" value="UniProtKB-ARBA"/>
</dbReference>
<accession>A0A2T1GI95</accession>
<evidence type="ECO:0000256" key="1">
    <source>
        <dbReference type="ARBA" id="ARBA00009320"/>
    </source>
</evidence>
<comment type="caution">
    <text evidence="2">The sequence shown here is derived from an EMBL/GenBank/DDBJ whole genome shotgun (WGS) entry which is preliminary data.</text>
</comment>
<dbReference type="PANTHER" id="PTHR42743">
    <property type="entry name" value="AMINO-ACID AMINOTRANSFERASE"/>
    <property type="match status" value="1"/>
</dbReference>
<protein>
    <submittedName>
        <fullName evidence="2">4-amino-4-deoxychorismate lyase</fullName>
    </submittedName>
</protein>
<dbReference type="SUPFAM" id="SSF56752">
    <property type="entry name" value="D-aminoacid aminotransferase-like PLP-dependent enzymes"/>
    <property type="match status" value="1"/>
</dbReference>
<dbReference type="OrthoDB" id="451849at2"/>
<name>A0A2T1GI95_9CYAN</name>
<dbReference type="Gene3D" id="3.20.10.10">
    <property type="entry name" value="D-amino Acid Aminotransferase, subunit A, domain 2"/>
    <property type="match status" value="1"/>
</dbReference>
<dbReference type="Proteomes" id="UP000238937">
    <property type="component" value="Unassembled WGS sequence"/>
</dbReference>
<dbReference type="GO" id="GO:0005829">
    <property type="term" value="C:cytosol"/>
    <property type="evidence" value="ECO:0007669"/>
    <property type="project" value="TreeGrafter"/>
</dbReference>
<keyword evidence="3" id="KW-1185">Reference proteome</keyword>
<dbReference type="Pfam" id="PF01063">
    <property type="entry name" value="Aminotran_4"/>
    <property type="match status" value="1"/>
</dbReference>
<evidence type="ECO:0000313" key="2">
    <source>
        <dbReference type="EMBL" id="PSB57347.1"/>
    </source>
</evidence>
<sequence>MCDLYWYYGKPIVSGTIELKIDDPGLLYGATVFTTFKTATLSTYLYELHYDRLRFSIDDLDWFQPDWARVRSGVECLTPHFPVLRVTIFFDGRELITGRELPLNLATWQQEGVTAIIADRQLTRSLPQHKTGNYLAPWLALKQARNNNIQEAILINDRGDWLETTTGNLWGYRDGCWYTPPLSAGILPGIARSQILAALTQQNRQVLEIEWTPEWVKDLDSIGYSNSVIDFIPIHTVITPVGTLKYAASHPAIAEVRSF</sequence>
<keyword evidence="2" id="KW-0456">Lyase</keyword>
<dbReference type="EMBL" id="PVWO01000080">
    <property type="protein sequence ID" value="PSB57347.1"/>
    <property type="molecule type" value="Genomic_DNA"/>
</dbReference>
<comment type="similarity">
    <text evidence="1">Belongs to the class-IV pyridoxal-phosphate-dependent aminotransferase family.</text>
</comment>
<dbReference type="InterPro" id="IPR036038">
    <property type="entry name" value="Aminotransferase-like"/>
</dbReference>
<dbReference type="Gene3D" id="3.30.470.10">
    <property type="match status" value="1"/>
</dbReference>
<dbReference type="InterPro" id="IPR001544">
    <property type="entry name" value="Aminotrans_IV"/>
</dbReference>
<dbReference type="InterPro" id="IPR050571">
    <property type="entry name" value="Class-IV_PLP-Dep_Aminotrnsfr"/>
</dbReference>
<dbReference type="PANTHER" id="PTHR42743:SF11">
    <property type="entry name" value="AMINODEOXYCHORISMATE LYASE"/>
    <property type="match status" value="1"/>
</dbReference>
<proteinExistence type="inferred from homology"/>
<gene>
    <name evidence="2" type="ORF">C7B77_08755</name>
</gene>
<dbReference type="GO" id="GO:0016829">
    <property type="term" value="F:lyase activity"/>
    <property type="evidence" value="ECO:0007669"/>
    <property type="project" value="UniProtKB-KW"/>
</dbReference>
<dbReference type="AlphaFoldDB" id="A0A2T1GI95"/>